<organism evidence="2 3">
    <name type="scientific">Fischerella thermalis CCMEE 5268</name>
    <dbReference type="NCBI Taxonomy" id="2019662"/>
    <lineage>
        <taxon>Bacteria</taxon>
        <taxon>Bacillati</taxon>
        <taxon>Cyanobacteriota</taxon>
        <taxon>Cyanophyceae</taxon>
        <taxon>Nostocales</taxon>
        <taxon>Hapalosiphonaceae</taxon>
        <taxon>Fischerella</taxon>
    </lineage>
</organism>
<dbReference type="SUPFAM" id="SSF54427">
    <property type="entry name" value="NTF2-like"/>
    <property type="match status" value="1"/>
</dbReference>
<dbReference type="RefSeq" id="WP_102171118.1">
    <property type="nucleotide sequence ID" value="NZ_NMQA01000015.1"/>
</dbReference>
<name>A0A2N6KM17_9CYAN</name>
<dbReference type="Proteomes" id="UP000235025">
    <property type="component" value="Unassembled WGS sequence"/>
</dbReference>
<dbReference type="CDD" id="cd00531">
    <property type="entry name" value="NTF2_like"/>
    <property type="match status" value="1"/>
</dbReference>
<protein>
    <recommendedName>
        <fullName evidence="1">SnoaL-like domain-containing protein</fullName>
    </recommendedName>
</protein>
<sequence>MFWGAISRLPQRITLTALVATLIVLLGGVFHTAPASQPNDKAAIEDLTVCYALGTDAIGRGDIQQGKDIYRNCFTDNAEITAIFPDGVTTQTRIGTDAWADFVASVFQGNGYTATQHLIGTVNIQVQGNSATMSSYLHATHKRSDTSIDVANGTYEDEVIRQNGRWKINRRTLKLITFLNLTSPQN</sequence>
<dbReference type="InterPro" id="IPR032710">
    <property type="entry name" value="NTF2-like_dom_sf"/>
</dbReference>
<accession>A0A2N6KM17</accession>
<evidence type="ECO:0000313" key="3">
    <source>
        <dbReference type="Proteomes" id="UP000235025"/>
    </source>
</evidence>
<dbReference type="Gene3D" id="3.10.450.50">
    <property type="match status" value="1"/>
</dbReference>
<dbReference type="Pfam" id="PF13577">
    <property type="entry name" value="SnoaL_4"/>
    <property type="match status" value="1"/>
</dbReference>
<dbReference type="AlphaFoldDB" id="A0A2N6KM17"/>
<evidence type="ECO:0000259" key="1">
    <source>
        <dbReference type="Pfam" id="PF13577"/>
    </source>
</evidence>
<dbReference type="EMBL" id="NMQA01000015">
    <property type="protein sequence ID" value="PMB00939.1"/>
    <property type="molecule type" value="Genomic_DNA"/>
</dbReference>
<dbReference type="InterPro" id="IPR037401">
    <property type="entry name" value="SnoaL-like"/>
</dbReference>
<comment type="caution">
    <text evidence="2">The sequence shown here is derived from an EMBL/GenBank/DDBJ whole genome shotgun (WGS) entry which is preliminary data.</text>
</comment>
<proteinExistence type="predicted"/>
<gene>
    <name evidence="2" type="ORF">CEN50_01225</name>
</gene>
<evidence type="ECO:0000313" key="2">
    <source>
        <dbReference type="EMBL" id="PMB00939.1"/>
    </source>
</evidence>
<feature type="domain" description="SnoaL-like" evidence="1">
    <location>
        <begin position="40"/>
        <end position="172"/>
    </location>
</feature>
<reference evidence="2 3" key="1">
    <citation type="submission" date="2017-07" db="EMBL/GenBank/DDBJ databases">
        <title>Genomes of Fischerella (Mastigocladus) sp. strains.</title>
        <authorList>
            <person name="Miller S.R."/>
        </authorList>
    </citation>
    <scope>NUCLEOTIDE SEQUENCE [LARGE SCALE GENOMIC DNA]</scope>
    <source>
        <strain evidence="2 3">CCMEE 5268</strain>
    </source>
</reference>